<dbReference type="SUPFAM" id="SSF81321">
    <property type="entry name" value="Family A G protein-coupled receptor-like"/>
    <property type="match status" value="1"/>
</dbReference>
<keyword evidence="1" id="KW-0812">Transmembrane</keyword>
<dbReference type="PANTHER" id="PTHR46641">
    <property type="entry name" value="FMRFAMIDE RECEPTOR-RELATED"/>
    <property type="match status" value="1"/>
</dbReference>
<feature type="transmembrane region" description="Helical" evidence="1">
    <location>
        <begin position="192"/>
        <end position="213"/>
    </location>
</feature>
<dbReference type="OrthoDB" id="5780272at2759"/>
<organism evidence="2 3">
    <name type="scientific">Caenorhabditis angaria</name>
    <dbReference type="NCBI Taxonomy" id="860376"/>
    <lineage>
        <taxon>Eukaryota</taxon>
        <taxon>Metazoa</taxon>
        <taxon>Ecdysozoa</taxon>
        <taxon>Nematoda</taxon>
        <taxon>Chromadorea</taxon>
        <taxon>Rhabditida</taxon>
        <taxon>Rhabditina</taxon>
        <taxon>Rhabditomorpha</taxon>
        <taxon>Rhabditoidea</taxon>
        <taxon>Rhabditidae</taxon>
        <taxon>Peloderinae</taxon>
        <taxon>Caenorhabditis</taxon>
    </lineage>
</organism>
<proteinExistence type="predicted"/>
<evidence type="ECO:0000313" key="2">
    <source>
        <dbReference type="EMBL" id="CAI5452066.1"/>
    </source>
</evidence>
<protein>
    <recommendedName>
        <fullName evidence="4">G-protein coupled receptors family 1 profile domain-containing protein</fullName>
    </recommendedName>
</protein>
<dbReference type="Proteomes" id="UP001152747">
    <property type="component" value="Unassembled WGS sequence"/>
</dbReference>
<dbReference type="InterPro" id="IPR052954">
    <property type="entry name" value="GPCR-Ligand_Int"/>
</dbReference>
<dbReference type="Gene3D" id="1.20.1070.10">
    <property type="entry name" value="Rhodopsin 7-helix transmembrane proteins"/>
    <property type="match status" value="2"/>
</dbReference>
<evidence type="ECO:0000256" key="1">
    <source>
        <dbReference type="SAM" id="Phobius"/>
    </source>
</evidence>
<keyword evidence="1" id="KW-1133">Transmembrane helix</keyword>
<dbReference type="PANTHER" id="PTHR46641:SF17">
    <property type="entry name" value="G-PROTEIN COUPLED RECEPTORS FAMILY 1 PROFILE DOMAIN-CONTAINING PROTEIN"/>
    <property type="match status" value="1"/>
</dbReference>
<reference evidence="2" key="1">
    <citation type="submission" date="2022-11" db="EMBL/GenBank/DDBJ databases">
        <authorList>
            <person name="Kikuchi T."/>
        </authorList>
    </citation>
    <scope>NUCLEOTIDE SEQUENCE</scope>
    <source>
        <strain evidence="2">PS1010</strain>
    </source>
</reference>
<accession>A0A9P1N8J1</accession>
<keyword evidence="1" id="KW-0472">Membrane</keyword>
<evidence type="ECO:0000313" key="3">
    <source>
        <dbReference type="Proteomes" id="UP001152747"/>
    </source>
</evidence>
<dbReference type="EMBL" id="CANHGI010000005">
    <property type="protein sequence ID" value="CAI5452066.1"/>
    <property type="molecule type" value="Genomic_DNA"/>
</dbReference>
<feature type="transmembrane region" description="Helical" evidence="1">
    <location>
        <begin position="54"/>
        <end position="77"/>
    </location>
</feature>
<name>A0A9P1N8J1_9PELO</name>
<keyword evidence="3" id="KW-1185">Reference proteome</keyword>
<sequence>MDENETICEYFHSTEAVTALWVDGPLTCFSALISTIGTGYAIRFLRETRLNENMAAALYSLCVVDFLVMMTQVLFLSVEATSILFTGANLMYNKQNWILVLYGMRNSLVMCSTMLVIYITYIRFRVVTHPLKFASSYNRSRRCKSVSKLGNQNSSDISKCSLSYPSEVNYDYQIMSTKSHYSINFRKSVKPFGIPVLIIIGCFLFHSTCYMEFTLIDCYDVVHSEWSMKLYATTLKLNDVYQKTKAAFTSLTETIGPMVVIAGLSLFTEYRIHVNVQMRKQLFESQQRNRESDDLKDKVSKALAVFIVIKFLIFRSLPTFIDCYALRVPPDEFGPFMSALTRTSDFLVVSNSATNTFAYFGKDSFEKCFQWFEVRFCTHIWPPPKDEPVLV</sequence>
<feature type="transmembrane region" description="Helical" evidence="1">
    <location>
        <begin position="97"/>
        <end position="122"/>
    </location>
</feature>
<feature type="transmembrane region" description="Helical" evidence="1">
    <location>
        <begin position="20"/>
        <end position="42"/>
    </location>
</feature>
<comment type="caution">
    <text evidence="2">The sequence shown here is derived from an EMBL/GenBank/DDBJ whole genome shotgun (WGS) entry which is preliminary data.</text>
</comment>
<dbReference type="AlphaFoldDB" id="A0A9P1N8J1"/>
<gene>
    <name evidence="2" type="ORF">CAMP_LOCUS14703</name>
</gene>
<evidence type="ECO:0008006" key="4">
    <source>
        <dbReference type="Google" id="ProtNLM"/>
    </source>
</evidence>